<gene>
    <name evidence="1" type="ORF">DWB68_06630</name>
</gene>
<name>A0A399JAL1_9MICC</name>
<comment type="caution">
    <text evidence="1">The sequence shown here is derived from an EMBL/GenBank/DDBJ whole genome shotgun (WGS) entry which is preliminary data.</text>
</comment>
<dbReference type="EMBL" id="QQXK01000010">
    <property type="protein sequence ID" value="RII42611.1"/>
    <property type="molecule type" value="Genomic_DNA"/>
</dbReference>
<evidence type="ECO:0000313" key="2">
    <source>
        <dbReference type="Proteomes" id="UP000265419"/>
    </source>
</evidence>
<protein>
    <submittedName>
        <fullName evidence="1">Uncharacterized protein</fullName>
    </submittedName>
</protein>
<accession>A0A399JAL1</accession>
<evidence type="ECO:0000313" key="1">
    <source>
        <dbReference type="EMBL" id="RII42611.1"/>
    </source>
</evidence>
<sequence>MSADRLEDVARLAAAASRQLAAGGEVPDAVAALHHARSFVELADEDGLVDSVESLAEQEDGDAAVADVVDAFRALGLGAAADQLSAAYNWSEDGYPVDADAGIKATDVRAALDTRFEETVDAERLEELLAERLDEAPEAYGL</sequence>
<dbReference type="Proteomes" id="UP000265419">
    <property type="component" value="Unassembled WGS sequence"/>
</dbReference>
<keyword evidence="2" id="KW-1185">Reference proteome</keyword>
<organism evidence="1 2">
    <name type="scientific">Galactobacter valiniphilus</name>
    <dbReference type="NCBI Taxonomy" id="2676122"/>
    <lineage>
        <taxon>Bacteria</taxon>
        <taxon>Bacillati</taxon>
        <taxon>Actinomycetota</taxon>
        <taxon>Actinomycetes</taxon>
        <taxon>Micrococcales</taxon>
        <taxon>Micrococcaceae</taxon>
        <taxon>Galactobacter</taxon>
    </lineage>
</organism>
<dbReference type="RefSeq" id="WP_119424354.1">
    <property type="nucleotide sequence ID" value="NZ_QQXK01000010.1"/>
</dbReference>
<dbReference type="AlphaFoldDB" id="A0A399JAL1"/>
<reference evidence="1 2" key="1">
    <citation type="submission" date="2018-07" db="EMBL/GenBank/DDBJ databases">
        <title>Arthrobacter sp. nov., isolated from raw cow's milk with high bacterial count.</title>
        <authorList>
            <person name="Hahne J."/>
            <person name="Isele D."/>
            <person name="Lipski A."/>
        </authorList>
    </citation>
    <scope>NUCLEOTIDE SEQUENCE [LARGE SCALE GENOMIC DNA]</scope>
    <source>
        <strain evidence="1 2">JZ R-35</strain>
    </source>
</reference>
<proteinExistence type="predicted"/>